<protein>
    <submittedName>
        <fullName evidence="1">Endonuclease domain-containing protein</fullName>
    </submittedName>
</protein>
<comment type="caution">
    <text evidence="1">The sequence shown here is derived from an EMBL/GenBank/DDBJ whole genome shotgun (WGS) entry which is preliminary data.</text>
</comment>
<gene>
    <name evidence="1" type="ORF">ACFFRH_37410</name>
</gene>
<accession>A0ABV5TPY5</accession>
<name>A0ABV5TPY5_9ACTN</name>
<proteinExistence type="predicted"/>
<sequence length="104" mass="11573">MFAPRKTNLRDGREVHCRVCQRIVTRIRRLGLRPEVAATPLAEDGRCEVCGAQPPNWGLQLDHDHTTGDFRGWLCGGCNAAIGHAGDNPIRLRALADYLDKKAR</sequence>
<keyword evidence="1" id="KW-0540">Nuclease</keyword>
<evidence type="ECO:0000313" key="1">
    <source>
        <dbReference type="EMBL" id="MFB9681188.1"/>
    </source>
</evidence>
<dbReference type="EMBL" id="JBHMBS010000031">
    <property type="protein sequence ID" value="MFB9681188.1"/>
    <property type="molecule type" value="Genomic_DNA"/>
</dbReference>
<organism evidence="1 2">
    <name type="scientific">Streptosporangium vulgare</name>
    <dbReference type="NCBI Taxonomy" id="46190"/>
    <lineage>
        <taxon>Bacteria</taxon>
        <taxon>Bacillati</taxon>
        <taxon>Actinomycetota</taxon>
        <taxon>Actinomycetes</taxon>
        <taxon>Streptosporangiales</taxon>
        <taxon>Streptosporangiaceae</taxon>
        <taxon>Streptosporangium</taxon>
    </lineage>
</organism>
<evidence type="ECO:0000313" key="2">
    <source>
        <dbReference type="Proteomes" id="UP001589610"/>
    </source>
</evidence>
<dbReference type="InterPro" id="IPR044925">
    <property type="entry name" value="His-Me_finger_sf"/>
</dbReference>
<dbReference type="GO" id="GO:0004519">
    <property type="term" value="F:endonuclease activity"/>
    <property type="evidence" value="ECO:0007669"/>
    <property type="project" value="UniProtKB-KW"/>
</dbReference>
<dbReference type="Gene3D" id="3.40.1800.10">
    <property type="entry name" value="His-Me finger endonucleases"/>
    <property type="match status" value="1"/>
</dbReference>
<dbReference type="Pfam" id="PF02945">
    <property type="entry name" value="Endonuclease_7"/>
    <property type="match status" value="1"/>
</dbReference>
<keyword evidence="1" id="KW-0255">Endonuclease</keyword>
<dbReference type="SUPFAM" id="SSF54060">
    <property type="entry name" value="His-Me finger endonucleases"/>
    <property type="match status" value="1"/>
</dbReference>
<keyword evidence="1" id="KW-0378">Hydrolase</keyword>
<dbReference type="InterPro" id="IPR038563">
    <property type="entry name" value="Endonuclease_7_sf"/>
</dbReference>
<dbReference type="InterPro" id="IPR004211">
    <property type="entry name" value="Endonuclease_7"/>
</dbReference>
<keyword evidence="2" id="KW-1185">Reference proteome</keyword>
<dbReference type="Proteomes" id="UP001589610">
    <property type="component" value="Unassembled WGS sequence"/>
</dbReference>
<dbReference type="RefSeq" id="WP_386162366.1">
    <property type="nucleotide sequence ID" value="NZ_BAAAWW010000117.1"/>
</dbReference>
<reference evidence="1 2" key="1">
    <citation type="submission" date="2024-09" db="EMBL/GenBank/DDBJ databases">
        <authorList>
            <person name="Sun Q."/>
            <person name="Mori K."/>
        </authorList>
    </citation>
    <scope>NUCLEOTIDE SEQUENCE [LARGE SCALE GENOMIC DNA]</scope>
    <source>
        <strain evidence="1 2">JCM 3028</strain>
    </source>
</reference>